<keyword evidence="8 12" id="KW-0067">ATP-binding</keyword>
<keyword evidence="12" id="KW-0963">Cytoplasm</keyword>
<evidence type="ECO:0000256" key="7">
    <source>
        <dbReference type="ARBA" id="ARBA00022833"/>
    </source>
</evidence>
<dbReference type="EMBL" id="LJPT01000113">
    <property type="protein sequence ID" value="KPW47245.1"/>
    <property type="molecule type" value="Genomic_DNA"/>
</dbReference>
<evidence type="ECO:0000256" key="2">
    <source>
        <dbReference type="ARBA" id="ARBA00008226"/>
    </source>
</evidence>
<dbReference type="SUPFAM" id="SSF50447">
    <property type="entry name" value="Translation proteins"/>
    <property type="match status" value="1"/>
</dbReference>
<feature type="domain" description="Alanyl-transfer RNA synthetases family profile" evidence="14">
    <location>
        <begin position="5"/>
        <end position="712"/>
    </location>
</feature>
<evidence type="ECO:0000256" key="4">
    <source>
        <dbReference type="ARBA" id="ARBA00022598"/>
    </source>
</evidence>
<sequence>MEEPMKSAEIREAFLGFFEEQGHTRVPSSSLIPGNDPTLLFTNAGMNQFKDCFLGQEKRAYTRAVTSQKCVRAGGKHNDLENVGYTARHHTFFEMLGNFSFGDYFKRDAITYAWTFLTSEKWLNLPKEKLWVTVYATDDEAYDIWTKEIGVPAERMVRIGDNKGAPYASDNFWTMGDTGPCGPCSEIFFDHGADIWGGPPGSPEEDGDRYIEIWNNVFMQFNRTADGVLHPLPAPSVDTGMGLERVSAVLQHVHSNYEIDLFQSLLTASANAIGCSNDNQASLKVVADHIRSCGFLIADGVLPSSEGRGYVLRRIIRRACRHGNKLGAKGSFFYQIVAALVAEMGSAFPELVQQQSHIERVLRGEEEQFAKTLEQGLKIIEQDLAELKGTVVPGEIVFKLYDTYGFPMDLTGDIARERNLTLDEEGFEREMEAQRVRARSASSFGMDYNSLVKVDVATQFTGYSATTGSASVVALYKDGQSVTHLNEGEEGVVILDTTPFYAESGGQIGDSGFLLAVDARFDVSDTTKTGGAFLHHGVVASGSLSVGVQVETQVADEVRDATKLNHSATHLLHAALRQVLGEHVQQKGSLVDSQRLRFDFSHFESIKPEQLRALEDIVNAEIRKNTPVVTEETDIDTAKKKGAMALFGEKYGDSVRVLSMGGEFSVELCGGIHASRTGDISLFKIVSEGGVAAGVRRIEAVTGAAALAWLNSAEDQLKEAATLVKGNRDNLLDKLTAVLERNRLLEKQLEQLQAKAASAAGDDLSSAALDVKGVKVLATRLDGQDGKALLALVDQLKNKLGRAVILLGSVHEDKVVLVAGVTKDLTGQLKAGDLMKQAATAVGGKGGGRPDMAQGGGVDATALDSALALAVPFVEQGI</sequence>
<accession>A0A0P9LS64</accession>
<comment type="domain">
    <text evidence="12">Consists of three domains; the N-terminal catalytic domain, the editing domain and the C-terminal C-Ala domain. The editing domain removes incorrectly charged amino acids, while the C-Ala domain, along with tRNA(Ala), serves as a bridge to cooperatively bring together the editing and aminoacylation centers thus stimulating deacylation of misacylated tRNAs.</text>
</comment>
<name>A0A0P9LS64_9PSED</name>
<dbReference type="EC" id="6.1.1.7" evidence="12"/>
<dbReference type="InterPro" id="IPR018165">
    <property type="entry name" value="Ala-tRNA-synth_IIc_core"/>
</dbReference>
<dbReference type="InterPro" id="IPR045864">
    <property type="entry name" value="aa-tRNA-synth_II/BPL/LPL"/>
</dbReference>
<dbReference type="FunFam" id="3.10.310.40:FF:000001">
    <property type="entry name" value="Alanine--tRNA ligase"/>
    <property type="match status" value="1"/>
</dbReference>
<dbReference type="SUPFAM" id="SSF55681">
    <property type="entry name" value="Class II aaRS and biotin synthetases"/>
    <property type="match status" value="1"/>
</dbReference>
<comment type="catalytic activity">
    <reaction evidence="12">
        <text>tRNA(Ala) + L-alanine + ATP = L-alanyl-tRNA(Ala) + AMP + diphosphate</text>
        <dbReference type="Rhea" id="RHEA:12540"/>
        <dbReference type="Rhea" id="RHEA-COMP:9657"/>
        <dbReference type="Rhea" id="RHEA-COMP:9923"/>
        <dbReference type="ChEBI" id="CHEBI:30616"/>
        <dbReference type="ChEBI" id="CHEBI:33019"/>
        <dbReference type="ChEBI" id="CHEBI:57972"/>
        <dbReference type="ChEBI" id="CHEBI:78442"/>
        <dbReference type="ChEBI" id="CHEBI:78497"/>
        <dbReference type="ChEBI" id="CHEBI:456215"/>
        <dbReference type="EC" id="6.1.1.7"/>
    </reaction>
</comment>
<dbReference type="Proteomes" id="UP000050425">
    <property type="component" value="Unassembled WGS sequence"/>
</dbReference>
<evidence type="ECO:0000313" key="15">
    <source>
        <dbReference type="EMBL" id="KPW47245.1"/>
    </source>
</evidence>
<keyword evidence="5 12" id="KW-0479">Metal-binding</keyword>
<dbReference type="InterPro" id="IPR003156">
    <property type="entry name" value="DHHA1_dom"/>
</dbReference>
<reference evidence="15 16" key="1">
    <citation type="submission" date="2015-09" db="EMBL/GenBank/DDBJ databases">
        <title>Genome announcement of multiple Pseudomonas syringae strains.</title>
        <authorList>
            <person name="Thakur S."/>
            <person name="Wang P.W."/>
            <person name="Gong Y."/>
            <person name="Weir B.S."/>
            <person name="Guttman D.S."/>
        </authorList>
    </citation>
    <scope>NUCLEOTIDE SEQUENCE [LARGE SCALE GENOMIC DNA]</scope>
    <source>
        <strain evidence="15 16">ICMP4303</strain>
    </source>
</reference>
<evidence type="ECO:0000256" key="10">
    <source>
        <dbReference type="ARBA" id="ARBA00022917"/>
    </source>
</evidence>
<keyword evidence="4 12" id="KW-0436">Ligase</keyword>
<dbReference type="PATRIC" id="fig|251702.3.peg.3047"/>
<dbReference type="InterPro" id="IPR050058">
    <property type="entry name" value="Ala-tRNA_ligase"/>
</dbReference>
<protein>
    <recommendedName>
        <fullName evidence="12">Alanine--tRNA ligase</fullName>
        <ecNumber evidence="12">6.1.1.7</ecNumber>
    </recommendedName>
    <alternativeName>
        <fullName evidence="12">Alanyl-tRNA synthetase</fullName>
        <shortName evidence="12">AlaRS</shortName>
    </alternativeName>
</protein>
<dbReference type="SUPFAM" id="SSF55186">
    <property type="entry name" value="ThrRS/AlaRS common domain"/>
    <property type="match status" value="1"/>
</dbReference>
<keyword evidence="9 12" id="KW-0694">RNA-binding</keyword>
<dbReference type="GO" id="GO:0005524">
    <property type="term" value="F:ATP binding"/>
    <property type="evidence" value="ECO:0007669"/>
    <property type="project" value="UniProtKB-UniRule"/>
</dbReference>
<dbReference type="Gene3D" id="3.30.980.10">
    <property type="entry name" value="Threonyl-trna Synthetase, Chain A, domain 2"/>
    <property type="match status" value="1"/>
</dbReference>
<evidence type="ECO:0000256" key="13">
    <source>
        <dbReference type="SAM" id="Coils"/>
    </source>
</evidence>
<dbReference type="PROSITE" id="PS50860">
    <property type="entry name" value="AA_TRNA_LIGASE_II_ALA"/>
    <property type="match status" value="1"/>
</dbReference>
<dbReference type="GO" id="GO:0008270">
    <property type="term" value="F:zinc ion binding"/>
    <property type="evidence" value="ECO:0007669"/>
    <property type="project" value="UniProtKB-UniRule"/>
</dbReference>
<evidence type="ECO:0000259" key="14">
    <source>
        <dbReference type="PROSITE" id="PS50860"/>
    </source>
</evidence>
<dbReference type="Pfam" id="PF07973">
    <property type="entry name" value="tRNA_SAD"/>
    <property type="match status" value="1"/>
</dbReference>
<dbReference type="InterPro" id="IPR009000">
    <property type="entry name" value="Transl_B-barrel_sf"/>
</dbReference>
<dbReference type="GO" id="GO:0006419">
    <property type="term" value="P:alanyl-tRNA aminoacylation"/>
    <property type="evidence" value="ECO:0007669"/>
    <property type="project" value="UniProtKB-UniRule"/>
</dbReference>
<keyword evidence="10 12" id="KW-0648">Protein biosynthesis</keyword>
<dbReference type="AlphaFoldDB" id="A0A0P9LS64"/>
<dbReference type="Gene3D" id="3.30.54.20">
    <property type="match status" value="1"/>
</dbReference>
<dbReference type="InterPro" id="IPR018163">
    <property type="entry name" value="Thr/Ala-tRNA-synth_IIc_edit"/>
</dbReference>
<dbReference type="InterPro" id="IPR012947">
    <property type="entry name" value="tRNA_SAD"/>
</dbReference>
<evidence type="ECO:0000256" key="1">
    <source>
        <dbReference type="ARBA" id="ARBA00004496"/>
    </source>
</evidence>
<dbReference type="Gene3D" id="3.10.310.40">
    <property type="match status" value="1"/>
</dbReference>
<comment type="function">
    <text evidence="12">Catalyzes the attachment of alanine to tRNA(Ala) in a two-step reaction: alanine is first activated by ATP to form Ala-AMP and then transferred to the acceptor end of tRNA(Ala). Also edits incorrectly charged Ser-tRNA(Ala) and Gly-tRNA(Ala) via its editing domain.</text>
</comment>
<dbReference type="FunFam" id="3.30.930.10:FF:000004">
    <property type="entry name" value="Alanine--tRNA ligase"/>
    <property type="match status" value="1"/>
</dbReference>
<dbReference type="InterPro" id="IPR023033">
    <property type="entry name" value="Ala_tRNA_ligase_euk/bac"/>
</dbReference>
<dbReference type="GO" id="GO:0000049">
    <property type="term" value="F:tRNA binding"/>
    <property type="evidence" value="ECO:0007669"/>
    <property type="project" value="UniProtKB-KW"/>
</dbReference>
<comment type="cofactor">
    <cofactor evidence="12">
        <name>Zn(2+)</name>
        <dbReference type="ChEBI" id="CHEBI:29105"/>
    </cofactor>
    <text evidence="12">Binds 1 zinc ion per subunit.</text>
</comment>
<evidence type="ECO:0000313" key="16">
    <source>
        <dbReference type="Proteomes" id="UP000050425"/>
    </source>
</evidence>
<feature type="coiled-coil region" evidence="13">
    <location>
        <begin position="728"/>
        <end position="762"/>
    </location>
</feature>
<feature type="binding site" evidence="12">
    <location>
        <position position="673"/>
    </location>
    <ligand>
        <name>Zn(2+)</name>
        <dbReference type="ChEBI" id="CHEBI:29105"/>
    </ligand>
</feature>
<dbReference type="Gene3D" id="2.40.30.130">
    <property type="match status" value="1"/>
</dbReference>
<dbReference type="CDD" id="cd00673">
    <property type="entry name" value="AlaRS_core"/>
    <property type="match status" value="1"/>
</dbReference>
<dbReference type="GO" id="GO:0005829">
    <property type="term" value="C:cytosol"/>
    <property type="evidence" value="ECO:0007669"/>
    <property type="project" value="TreeGrafter"/>
</dbReference>
<evidence type="ECO:0000256" key="9">
    <source>
        <dbReference type="ARBA" id="ARBA00022884"/>
    </source>
</evidence>
<dbReference type="NCBIfam" id="TIGR00344">
    <property type="entry name" value="alaS"/>
    <property type="match status" value="1"/>
</dbReference>
<dbReference type="FunFam" id="2.40.30.130:FF:000001">
    <property type="entry name" value="Alanine--tRNA ligase"/>
    <property type="match status" value="1"/>
</dbReference>
<evidence type="ECO:0000256" key="6">
    <source>
        <dbReference type="ARBA" id="ARBA00022741"/>
    </source>
</evidence>
<feature type="binding site" evidence="12">
    <location>
        <position position="566"/>
    </location>
    <ligand>
        <name>Zn(2+)</name>
        <dbReference type="ChEBI" id="CHEBI:29105"/>
    </ligand>
</feature>
<dbReference type="GO" id="GO:0045892">
    <property type="term" value="P:negative regulation of DNA-templated transcription"/>
    <property type="evidence" value="ECO:0007669"/>
    <property type="project" value="TreeGrafter"/>
</dbReference>
<evidence type="ECO:0000256" key="11">
    <source>
        <dbReference type="ARBA" id="ARBA00023146"/>
    </source>
</evidence>
<dbReference type="Gene3D" id="6.10.250.550">
    <property type="match status" value="1"/>
</dbReference>
<evidence type="ECO:0000256" key="12">
    <source>
        <dbReference type="HAMAP-Rule" id="MF_00036"/>
    </source>
</evidence>
<dbReference type="InterPro" id="IPR018162">
    <property type="entry name" value="Ala-tRNA-ligase_IIc_anticod-bd"/>
</dbReference>
<gene>
    <name evidence="12" type="primary">alaS</name>
    <name evidence="15" type="ORF">ALO88_02312</name>
</gene>
<dbReference type="PANTHER" id="PTHR11777">
    <property type="entry name" value="ALANYL-TRNA SYNTHETASE"/>
    <property type="match status" value="1"/>
</dbReference>
<dbReference type="SUPFAM" id="SSF101353">
    <property type="entry name" value="Putative anticodon-binding domain of alanyl-tRNA synthetase (AlaRS)"/>
    <property type="match status" value="1"/>
</dbReference>
<comment type="similarity">
    <text evidence="2 12">Belongs to the class-II aminoacyl-tRNA synthetase family.</text>
</comment>
<dbReference type="InterPro" id="IPR018164">
    <property type="entry name" value="Ala-tRNA-synth_IIc_N"/>
</dbReference>
<dbReference type="InterPro" id="IPR002318">
    <property type="entry name" value="Ala-tRNA-lgiase_IIc"/>
</dbReference>
<evidence type="ECO:0000256" key="3">
    <source>
        <dbReference type="ARBA" id="ARBA00022555"/>
    </source>
</evidence>
<keyword evidence="3 12" id="KW-0820">tRNA-binding</keyword>
<organism evidence="15 16">
    <name type="scientific">Pseudomonas syringae pv. antirrhini</name>
    <dbReference type="NCBI Taxonomy" id="251702"/>
    <lineage>
        <taxon>Bacteria</taxon>
        <taxon>Pseudomonadati</taxon>
        <taxon>Pseudomonadota</taxon>
        <taxon>Gammaproteobacteria</taxon>
        <taxon>Pseudomonadales</taxon>
        <taxon>Pseudomonadaceae</taxon>
        <taxon>Pseudomonas</taxon>
    </lineage>
</organism>
<dbReference type="GO" id="GO:0002161">
    <property type="term" value="F:aminoacyl-tRNA deacylase activity"/>
    <property type="evidence" value="ECO:0007669"/>
    <property type="project" value="TreeGrafter"/>
</dbReference>
<keyword evidence="6 12" id="KW-0547">Nucleotide-binding</keyword>
<evidence type="ECO:0000256" key="8">
    <source>
        <dbReference type="ARBA" id="ARBA00022840"/>
    </source>
</evidence>
<dbReference type="HAMAP" id="MF_00036_B">
    <property type="entry name" value="Ala_tRNA_synth_B"/>
    <property type="match status" value="1"/>
</dbReference>
<comment type="caution">
    <text evidence="15">The sequence shown here is derived from an EMBL/GenBank/DDBJ whole genome shotgun (WGS) entry which is preliminary data.</text>
</comment>
<dbReference type="FunFam" id="3.30.54.20:FF:000001">
    <property type="entry name" value="Alanine--tRNA ligase"/>
    <property type="match status" value="1"/>
</dbReference>
<dbReference type="PRINTS" id="PR00980">
    <property type="entry name" value="TRNASYNTHALA"/>
</dbReference>
<dbReference type="SMART" id="SM00863">
    <property type="entry name" value="tRNA_SAD"/>
    <property type="match status" value="1"/>
</dbReference>
<keyword evidence="7 12" id="KW-0862">Zinc</keyword>
<comment type="subcellular location">
    <subcellularLocation>
        <location evidence="1 12">Cytoplasm</location>
    </subcellularLocation>
</comment>
<proteinExistence type="inferred from homology"/>
<keyword evidence="13" id="KW-0175">Coiled coil</keyword>
<feature type="binding site" evidence="12">
    <location>
        <position position="570"/>
    </location>
    <ligand>
        <name>Zn(2+)</name>
        <dbReference type="ChEBI" id="CHEBI:29105"/>
    </ligand>
</feature>
<feature type="binding site" evidence="12">
    <location>
        <position position="669"/>
    </location>
    <ligand>
        <name>Zn(2+)</name>
        <dbReference type="ChEBI" id="CHEBI:29105"/>
    </ligand>
</feature>
<dbReference type="GO" id="GO:0004813">
    <property type="term" value="F:alanine-tRNA ligase activity"/>
    <property type="evidence" value="ECO:0007669"/>
    <property type="project" value="UniProtKB-UniRule"/>
</dbReference>
<dbReference type="FunFam" id="3.30.980.10:FF:000004">
    <property type="entry name" value="Alanine--tRNA ligase, cytoplasmic"/>
    <property type="match status" value="1"/>
</dbReference>
<dbReference type="Gene3D" id="3.30.930.10">
    <property type="entry name" value="Bira Bifunctional Protein, Domain 2"/>
    <property type="match status" value="1"/>
</dbReference>
<keyword evidence="11 12" id="KW-0030">Aminoacyl-tRNA synthetase</keyword>
<dbReference type="Pfam" id="PF02272">
    <property type="entry name" value="DHHA1"/>
    <property type="match status" value="1"/>
</dbReference>
<dbReference type="Pfam" id="PF01411">
    <property type="entry name" value="tRNA-synt_2c"/>
    <property type="match status" value="1"/>
</dbReference>
<evidence type="ECO:0000256" key="5">
    <source>
        <dbReference type="ARBA" id="ARBA00022723"/>
    </source>
</evidence>
<dbReference type="PANTHER" id="PTHR11777:SF9">
    <property type="entry name" value="ALANINE--TRNA LIGASE, CYTOPLASMIC"/>
    <property type="match status" value="1"/>
</dbReference>